<keyword evidence="4" id="KW-1185">Reference proteome</keyword>
<dbReference type="Proteomes" id="UP001265746">
    <property type="component" value="Unassembled WGS sequence"/>
</dbReference>
<dbReference type="SUPFAM" id="SSF53098">
    <property type="entry name" value="Ribonuclease H-like"/>
    <property type="match status" value="1"/>
</dbReference>
<dbReference type="GO" id="GO:0003723">
    <property type="term" value="F:RNA binding"/>
    <property type="evidence" value="ECO:0007669"/>
    <property type="project" value="TreeGrafter"/>
</dbReference>
<dbReference type="GO" id="GO:1990432">
    <property type="term" value="P:siRNA 3'-end processing"/>
    <property type="evidence" value="ECO:0007669"/>
    <property type="project" value="TreeGrafter"/>
</dbReference>
<protein>
    <submittedName>
        <fullName evidence="3">Uncharacterized protein</fullName>
    </submittedName>
</protein>
<dbReference type="GO" id="GO:0000175">
    <property type="term" value="F:3'-5'-RNA exonuclease activity"/>
    <property type="evidence" value="ECO:0007669"/>
    <property type="project" value="TreeGrafter"/>
</dbReference>
<dbReference type="PANTHER" id="PTHR15092:SF22">
    <property type="entry name" value="POLY(A)-SPECIFIC RIBONUCLEASE PNLDC1"/>
    <property type="match status" value="1"/>
</dbReference>
<evidence type="ECO:0000256" key="2">
    <source>
        <dbReference type="SAM" id="MobiDB-lite"/>
    </source>
</evidence>
<sequence>MEIDCTNFWRKLPSILKAISEAKYVSVDLEMSGISAKPFLSKPTPSIPTLQEIYDGARVAAEMYTILQFGLTCINWEPEKKSYVTKTFNLPLHPGVVGDSVASKHLASVLDRRFRLSTSSLGFLEGHGFSILDVFSKGVPYLSDSEAGLQSIDDFIEGKRQANDRIDVDRLSSESREFYRCVQEQVYRRRHFMELSDVAPSEAIEVYGPHKGRLNSLQKRLIHQIVEDQLENCRAYPRNGGTYMEISKLDGPGEGPHHIDVNHKYRKQAVAKQTGARLLWDAICGKPFADKIDSALIFRENSVEAMQLDITLKKYERQLRNQQPIFVGHNLFWDLCFLHSMFVGPLPESVDAFRTITGEELPRIVDTKYLFTRGTDEMSPDLCLSECFDAEAAGLPPVPPLPPMPELPPVPYYNNYQPPIVVAGARQVGKAVLSSASKGNLLEERDEDVAALAKFETLQPEASSATKAPPTPAQTPEPKPKSHSRVPGSLPEWDEKLWHYYGNRSRVGVFGRMFYTGN</sequence>
<dbReference type="InterPro" id="IPR036397">
    <property type="entry name" value="RNaseH_sf"/>
</dbReference>
<dbReference type="InterPro" id="IPR051181">
    <property type="entry name" value="CAF1_poly(A)_ribonucleases"/>
</dbReference>
<evidence type="ECO:0000256" key="1">
    <source>
        <dbReference type="ARBA" id="ARBA00008372"/>
    </source>
</evidence>
<dbReference type="GO" id="GO:0000289">
    <property type="term" value="P:nuclear-transcribed mRNA poly(A) tail shortening"/>
    <property type="evidence" value="ECO:0007669"/>
    <property type="project" value="TreeGrafter"/>
</dbReference>
<organism evidence="3 4">
    <name type="scientific">Phomopsis amygdali</name>
    <name type="common">Fusicoccum amygdali</name>
    <dbReference type="NCBI Taxonomy" id="1214568"/>
    <lineage>
        <taxon>Eukaryota</taxon>
        <taxon>Fungi</taxon>
        <taxon>Dikarya</taxon>
        <taxon>Ascomycota</taxon>
        <taxon>Pezizomycotina</taxon>
        <taxon>Sordariomycetes</taxon>
        <taxon>Sordariomycetidae</taxon>
        <taxon>Diaporthales</taxon>
        <taxon>Diaporthaceae</taxon>
        <taxon>Diaporthe</taxon>
    </lineage>
</organism>
<dbReference type="Pfam" id="PF04857">
    <property type="entry name" value="CAF1"/>
    <property type="match status" value="1"/>
</dbReference>
<dbReference type="InterPro" id="IPR012337">
    <property type="entry name" value="RNaseH-like_sf"/>
</dbReference>
<comment type="caution">
    <text evidence="3">The sequence shown here is derived from an EMBL/GenBank/DDBJ whole genome shotgun (WGS) entry which is preliminary data.</text>
</comment>
<comment type="similarity">
    <text evidence="1">Belongs to the CAF1 family.</text>
</comment>
<dbReference type="Gene3D" id="3.30.420.10">
    <property type="entry name" value="Ribonuclease H-like superfamily/Ribonuclease H"/>
    <property type="match status" value="2"/>
</dbReference>
<name>A0AAD9SDY6_PHOAM</name>
<dbReference type="AlphaFoldDB" id="A0AAD9SDY6"/>
<dbReference type="InterPro" id="IPR006941">
    <property type="entry name" value="RNase_CAF1"/>
</dbReference>
<reference evidence="3" key="1">
    <citation type="submission" date="2023-06" db="EMBL/GenBank/DDBJ databases">
        <authorList>
            <person name="Noh H."/>
        </authorList>
    </citation>
    <scope>NUCLEOTIDE SEQUENCE</scope>
    <source>
        <strain evidence="3">DUCC20226</strain>
    </source>
</reference>
<feature type="region of interest" description="Disordered" evidence="2">
    <location>
        <begin position="457"/>
        <end position="488"/>
    </location>
</feature>
<proteinExistence type="inferred from homology"/>
<evidence type="ECO:0000313" key="4">
    <source>
        <dbReference type="Proteomes" id="UP001265746"/>
    </source>
</evidence>
<evidence type="ECO:0000313" key="3">
    <source>
        <dbReference type="EMBL" id="KAK2604271.1"/>
    </source>
</evidence>
<accession>A0AAD9SDY6</accession>
<dbReference type="GO" id="GO:1990431">
    <property type="term" value="P:priRNA 3'-end processing"/>
    <property type="evidence" value="ECO:0007669"/>
    <property type="project" value="TreeGrafter"/>
</dbReference>
<dbReference type="EMBL" id="JAUJFL010000004">
    <property type="protein sequence ID" value="KAK2604271.1"/>
    <property type="molecule type" value="Genomic_DNA"/>
</dbReference>
<gene>
    <name evidence="3" type="ORF">N8I77_007215</name>
</gene>
<dbReference type="PANTHER" id="PTHR15092">
    <property type="entry name" value="POLY A -SPECIFIC RIBONUCLEASE/TARGET OF EGR1, MEMBER 1"/>
    <property type="match status" value="1"/>
</dbReference>
<dbReference type="GO" id="GO:0005634">
    <property type="term" value="C:nucleus"/>
    <property type="evidence" value="ECO:0007669"/>
    <property type="project" value="TreeGrafter"/>
</dbReference>